<accession>A0A8R7U2I6</accession>
<proteinExistence type="predicted"/>
<evidence type="ECO:0000256" key="1">
    <source>
        <dbReference type="SAM" id="MobiDB-lite"/>
    </source>
</evidence>
<sequence length="155" mass="16589">MRGVRVPQHEETVRRTDEDVVTEHRAAQAAEAPRGDVEEEGPALVVVCLVEQDPLPWAETEVGDRGVRRWLGDGRAPGGADGPHGHVLVDAAGGEDAVGDVLDKVRLKRRPLGRDGWIIRPPLLAAAAALLLHGRATDAVVLDKHLADSHRVANA</sequence>
<reference evidence="3" key="1">
    <citation type="journal article" date="2013" name="Nature">
        <title>Draft genome of the wheat A-genome progenitor Triticum urartu.</title>
        <authorList>
            <person name="Ling H.Q."/>
            <person name="Zhao S."/>
            <person name="Liu D."/>
            <person name="Wang J."/>
            <person name="Sun H."/>
            <person name="Zhang C."/>
            <person name="Fan H."/>
            <person name="Li D."/>
            <person name="Dong L."/>
            <person name="Tao Y."/>
            <person name="Gao C."/>
            <person name="Wu H."/>
            <person name="Li Y."/>
            <person name="Cui Y."/>
            <person name="Guo X."/>
            <person name="Zheng S."/>
            <person name="Wang B."/>
            <person name="Yu K."/>
            <person name="Liang Q."/>
            <person name="Yang W."/>
            <person name="Lou X."/>
            <person name="Chen J."/>
            <person name="Feng M."/>
            <person name="Jian J."/>
            <person name="Zhang X."/>
            <person name="Luo G."/>
            <person name="Jiang Y."/>
            <person name="Liu J."/>
            <person name="Wang Z."/>
            <person name="Sha Y."/>
            <person name="Zhang B."/>
            <person name="Wu H."/>
            <person name="Tang D."/>
            <person name="Shen Q."/>
            <person name="Xue P."/>
            <person name="Zou S."/>
            <person name="Wang X."/>
            <person name="Liu X."/>
            <person name="Wang F."/>
            <person name="Yang Y."/>
            <person name="An X."/>
            <person name="Dong Z."/>
            <person name="Zhang K."/>
            <person name="Zhang X."/>
            <person name="Luo M.C."/>
            <person name="Dvorak J."/>
            <person name="Tong Y."/>
            <person name="Wang J."/>
            <person name="Yang H."/>
            <person name="Li Z."/>
            <person name="Wang D."/>
            <person name="Zhang A."/>
            <person name="Wang J."/>
        </authorList>
    </citation>
    <scope>NUCLEOTIDE SEQUENCE</scope>
    <source>
        <strain evidence="3">cv. G1812</strain>
    </source>
</reference>
<name>A0A8R7U2I6_TRIUA</name>
<evidence type="ECO:0000313" key="3">
    <source>
        <dbReference type="Proteomes" id="UP000015106"/>
    </source>
</evidence>
<protein>
    <submittedName>
        <fullName evidence="2">Uncharacterized protein</fullName>
    </submittedName>
</protein>
<feature type="region of interest" description="Disordered" evidence="1">
    <location>
        <begin position="1"/>
        <end position="37"/>
    </location>
</feature>
<reference evidence="2" key="2">
    <citation type="submission" date="2018-03" db="EMBL/GenBank/DDBJ databases">
        <title>The Triticum urartu genome reveals the dynamic nature of wheat genome evolution.</title>
        <authorList>
            <person name="Ling H."/>
            <person name="Ma B."/>
            <person name="Shi X."/>
            <person name="Liu H."/>
            <person name="Dong L."/>
            <person name="Sun H."/>
            <person name="Cao Y."/>
            <person name="Gao Q."/>
            <person name="Zheng S."/>
            <person name="Li Y."/>
            <person name="Yu Y."/>
            <person name="Du H."/>
            <person name="Qi M."/>
            <person name="Li Y."/>
            <person name="Yu H."/>
            <person name="Cui Y."/>
            <person name="Wang N."/>
            <person name="Chen C."/>
            <person name="Wu H."/>
            <person name="Zhao Y."/>
            <person name="Zhang J."/>
            <person name="Li Y."/>
            <person name="Zhou W."/>
            <person name="Zhang B."/>
            <person name="Hu W."/>
            <person name="Eijk M."/>
            <person name="Tang J."/>
            <person name="Witsenboer H."/>
            <person name="Zhao S."/>
            <person name="Li Z."/>
            <person name="Zhang A."/>
            <person name="Wang D."/>
            <person name="Liang C."/>
        </authorList>
    </citation>
    <scope>NUCLEOTIDE SEQUENCE [LARGE SCALE GENOMIC DNA]</scope>
    <source>
        <strain evidence="2">cv. G1812</strain>
    </source>
</reference>
<dbReference type="Gramene" id="TuG1812G0300005407.01.T01">
    <property type="protein sequence ID" value="TuG1812G0300005407.01.T01.cds451251"/>
    <property type="gene ID" value="TuG1812G0300005407.01"/>
</dbReference>
<dbReference type="Proteomes" id="UP000015106">
    <property type="component" value="Chromosome 3"/>
</dbReference>
<evidence type="ECO:0000313" key="2">
    <source>
        <dbReference type="EnsemblPlants" id="TuG1812G0300005407.01.T01.cds451251"/>
    </source>
</evidence>
<organism evidence="2 3">
    <name type="scientific">Triticum urartu</name>
    <name type="common">Red wild einkorn</name>
    <name type="synonym">Crithodium urartu</name>
    <dbReference type="NCBI Taxonomy" id="4572"/>
    <lineage>
        <taxon>Eukaryota</taxon>
        <taxon>Viridiplantae</taxon>
        <taxon>Streptophyta</taxon>
        <taxon>Embryophyta</taxon>
        <taxon>Tracheophyta</taxon>
        <taxon>Spermatophyta</taxon>
        <taxon>Magnoliopsida</taxon>
        <taxon>Liliopsida</taxon>
        <taxon>Poales</taxon>
        <taxon>Poaceae</taxon>
        <taxon>BOP clade</taxon>
        <taxon>Pooideae</taxon>
        <taxon>Triticodae</taxon>
        <taxon>Triticeae</taxon>
        <taxon>Triticinae</taxon>
        <taxon>Triticum</taxon>
    </lineage>
</organism>
<dbReference type="AlphaFoldDB" id="A0A8R7U2I6"/>
<dbReference type="EnsemblPlants" id="TuG1812G0300005407.01.T01">
    <property type="protein sequence ID" value="TuG1812G0300005407.01.T01.cds451251"/>
    <property type="gene ID" value="TuG1812G0300005407.01"/>
</dbReference>
<feature type="compositionally biased region" description="Basic and acidic residues" evidence="1">
    <location>
        <begin position="7"/>
        <end position="26"/>
    </location>
</feature>
<keyword evidence="3" id="KW-1185">Reference proteome</keyword>
<reference evidence="2" key="3">
    <citation type="submission" date="2022-06" db="UniProtKB">
        <authorList>
            <consortium name="EnsemblPlants"/>
        </authorList>
    </citation>
    <scope>IDENTIFICATION</scope>
</reference>